<dbReference type="EMBL" id="JAIZAY010000005">
    <property type="protein sequence ID" value="KAJ8042351.1"/>
    <property type="molecule type" value="Genomic_DNA"/>
</dbReference>
<sequence length="194" mass="22490">MLTRSELETTLREVEACINSRPLTYVGTDPDGPVPLTPSHFLLGRSFNSQPEVEERVVTSRDLAEKSLSWDHYSDIFWEKWRCDYLRNLPPAIKKFRSKSNLEVGSVVLVNEDNVPRMKWPLAVVVELYRGRDNLVRSVKLRTAKGIISRPFQRLYCLEMIMGENSDMEPTQLNEDKVYITRFGRKVVSRNLTV</sequence>
<proteinExistence type="predicted"/>
<name>A0A9Q1CCF2_HOLLE</name>
<evidence type="ECO:0000313" key="3">
    <source>
        <dbReference type="Proteomes" id="UP001152320"/>
    </source>
</evidence>
<dbReference type="OrthoDB" id="6377381at2759"/>
<dbReference type="InterPro" id="IPR040676">
    <property type="entry name" value="DUF5641"/>
</dbReference>
<dbReference type="Proteomes" id="UP001152320">
    <property type="component" value="Chromosome 5"/>
</dbReference>
<comment type="caution">
    <text evidence="2">The sequence shown here is derived from an EMBL/GenBank/DDBJ whole genome shotgun (WGS) entry which is preliminary data.</text>
</comment>
<dbReference type="PANTHER" id="PTHR47331">
    <property type="entry name" value="PHD-TYPE DOMAIN-CONTAINING PROTEIN"/>
    <property type="match status" value="1"/>
</dbReference>
<protein>
    <recommendedName>
        <fullName evidence="1">DUF5641 domain-containing protein</fullName>
    </recommendedName>
</protein>
<keyword evidence="3" id="KW-1185">Reference proteome</keyword>
<gene>
    <name evidence="2" type="ORF">HOLleu_13381</name>
</gene>
<evidence type="ECO:0000259" key="1">
    <source>
        <dbReference type="Pfam" id="PF18701"/>
    </source>
</evidence>
<dbReference type="Pfam" id="PF18701">
    <property type="entry name" value="DUF5641"/>
    <property type="match status" value="1"/>
</dbReference>
<dbReference type="AlphaFoldDB" id="A0A9Q1CCF2"/>
<feature type="domain" description="DUF5641" evidence="1">
    <location>
        <begin position="73"/>
        <end position="157"/>
    </location>
</feature>
<organism evidence="2 3">
    <name type="scientific">Holothuria leucospilota</name>
    <name type="common">Black long sea cucumber</name>
    <name type="synonym">Mertensiothuria leucospilota</name>
    <dbReference type="NCBI Taxonomy" id="206669"/>
    <lineage>
        <taxon>Eukaryota</taxon>
        <taxon>Metazoa</taxon>
        <taxon>Echinodermata</taxon>
        <taxon>Eleutherozoa</taxon>
        <taxon>Echinozoa</taxon>
        <taxon>Holothuroidea</taxon>
        <taxon>Aspidochirotacea</taxon>
        <taxon>Aspidochirotida</taxon>
        <taxon>Holothuriidae</taxon>
        <taxon>Holothuria</taxon>
    </lineage>
</organism>
<accession>A0A9Q1CCF2</accession>
<dbReference type="PANTHER" id="PTHR47331:SF1">
    <property type="entry name" value="GAG-LIKE PROTEIN"/>
    <property type="match status" value="1"/>
</dbReference>
<evidence type="ECO:0000313" key="2">
    <source>
        <dbReference type="EMBL" id="KAJ8042351.1"/>
    </source>
</evidence>
<reference evidence="2" key="1">
    <citation type="submission" date="2021-10" db="EMBL/GenBank/DDBJ databases">
        <title>Tropical sea cucumber genome reveals ecological adaptation and Cuvierian tubules defense mechanism.</title>
        <authorList>
            <person name="Chen T."/>
        </authorList>
    </citation>
    <scope>NUCLEOTIDE SEQUENCE</scope>
    <source>
        <strain evidence="2">Nanhai2018</strain>
        <tissue evidence="2">Muscle</tissue>
    </source>
</reference>